<evidence type="ECO:0000313" key="4">
    <source>
        <dbReference type="Proteomes" id="UP000548787"/>
    </source>
</evidence>
<dbReference type="Pfam" id="PF00293">
    <property type="entry name" value="NUDIX"/>
    <property type="match status" value="1"/>
</dbReference>
<dbReference type="GO" id="GO:0016787">
    <property type="term" value="F:hydrolase activity"/>
    <property type="evidence" value="ECO:0007669"/>
    <property type="project" value="UniProtKB-KW"/>
</dbReference>
<reference evidence="3 4" key="1">
    <citation type="submission" date="2020-08" db="EMBL/GenBank/DDBJ databases">
        <title>Listeria ohnekaius sp. nov. and Listeria portnoyii sp. nov. isolated from non-agricultural and natural environments.</title>
        <authorList>
            <person name="Weller D."/>
            <person name="Belias A.M."/>
            <person name="Liao J."/>
            <person name="Guo S."/>
            <person name="Orsi R.H."/>
            <person name="Wiedmann M."/>
        </authorList>
    </citation>
    <scope>NUCLEOTIDE SEQUENCE [LARGE SCALE GENOMIC DNA]</scope>
    <source>
        <strain evidence="3 4">FSL W9-0585</strain>
    </source>
</reference>
<keyword evidence="4" id="KW-1185">Reference proteome</keyword>
<dbReference type="SUPFAM" id="SSF55811">
    <property type="entry name" value="Nudix"/>
    <property type="match status" value="1"/>
</dbReference>
<dbReference type="CDD" id="cd04665">
    <property type="entry name" value="NUDIX_RppH"/>
    <property type="match status" value="1"/>
</dbReference>
<feature type="domain" description="Nudix hydrolase" evidence="2">
    <location>
        <begin position="3"/>
        <end position="158"/>
    </location>
</feature>
<evidence type="ECO:0000259" key="2">
    <source>
        <dbReference type="PROSITE" id="PS51462"/>
    </source>
</evidence>
<dbReference type="InterPro" id="IPR020084">
    <property type="entry name" value="NUDIX_hydrolase_CS"/>
</dbReference>
<dbReference type="InterPro" id="IPR000086">
    <property type="entry name" value="NUDIX_hydrolase_dom"/>
</dbReference>
<dbReference type="InterPro" id="IPR014078">
    <property type="entry name" value="Nudix_YtkD"/>
</dbReference>
<evidence type="ECO:0000256" key="1">
    <source>
        <dbReference type="ARBA" id="ARBA00022801"/>
    </source>
</evidence>
<evidence type="ECO:0000313" key="3">
    <source>
        <dbReference type="EMBL" id="MBA3927449.1"/>
    </source>
</evidence>
<dbReference type="PROSITE" id="PS51462">
    <property type="entry name" value="NUDIX"/>
    <property type="match status" value="1"/>
</dbReference>
<dbReference type="EMBL" id="JABJVM010000018">
    <property type="protein sequence ID" value="MBA3927449.1"/>
    <property type="molecule type" value="Genomic_DNA"/>
</dbReference>
<dbReference type="AlphaFoldDB" id="A0A7W1T8M8"/>
<dbReference type="Proteomes" id="UP000548787">
    <property type="component" value="Unassembled WGS sequence"/>
</dbReference>
<comment type="caution">
    <text evidence="3">The sequence shown here is derived from an EMBL/GenBank/DDBJ whole genome shotgun (WGS) entry which is preliminary data.</text>
</comment>
<gene>
    <name evidence="3" type="primary">ytkD</name>
    <name evidence="3" type="ORF">HPK16_13945</name>
</gene>
<dbReference type="InterPro" id="IPR015797">
    <property type="entry name" value="NUDIX_hydrolase-like_dom_sf"/>
</dbReference>
<dbReference type="PROSITE" id="PS00893">
    <property type="entry name" value="NUDIX_BOX"/>
    <property type="match status" value="1"/>
</dbReference>
<dbReference type="Gene3D" id="3.90.79.10">
    <property type="entry name" value="Nucleoside Triphosphate Pyrophosphohydrolase"/>
    <property type="match status" value="1"/>
</dbReference>
<keyword evidence="1" id="KW-0378">Hydrolase</keyword>
<accession>A0A7W1T8M8</accession>
<dbReference type="NCBIfam" id="TIGR02705">
    <property type="entry name" value="nudix_YtkD"/>
    <property type="match status" value="1"/>
</dbReference>
<proteinExistence type="predicted"/>
<sequence length="158" mass="18105">MYTYRDSLGNMVSIYFDIQQEADDVLVIAQFHDAWLFTTHKTRGIEFPGGKGEPGETNAETAIRETMEETGAKLDKLHIIAQYEVKTVERTFSKRVYLANVVGFVNQLDYMETLGPKLIAGDLASLVQQNQFSFFMRDEGMQVVIQEALRQLKSNNWR</sequence>
<name>A0A7W1T8M8_9LIST</name>
<organism evidence="3 4">
    <name type="scientific">Listeria rustica</name>
    <dbReference type="NCBI Taxonomy" id="2713503"/>
    <lineage>
        <taxon>Bacteria</taxon>
        <taxon>Bacillati</taxon>
        <taxon>Bacillota</taxon>
        <taxon>Bacilli</taxon>
        <taxon>Bacillales</taxon>
        <taxon>Listeriaceae</taxon>
        <taxon>Listeria</taxon>
    </lineage>
</organism>
<dbReference type="RefSeq" id="WP_181677536.1">
    <property type="nucleotide sequence ID" value="NZ_JABJVM010000018.1"/>
</dbReference>
<protein>
    <submittedName>
        <fullName evidence="3">Nucleoside triphosphatase YtkD</fullName>
    </submittedName>
</protein>